<gene>
    <name evidence="1" type="ORF">K227x_56710</name>
</gene>
<evidence type="ECO:0008006" key="3">
    <source>
        <dbReference type="Google" id="ProtNLM"/>
    </source>
</evidence>
<evidence type="ECO:0000313" key="2">
    <source>
        <dbReference type="Proteomes" id="UP000318538"/>
    </source>
</evidence>
<proteinExistence type="predicted"/>
<dbReference type="RefSeq" id="WP_145174928.1">
    <property type="nucleotide sequence ID" value="NZ_CP036525.1"/>
</dbReference>
<keyword evidence="2" id="KW-1185">Reference proteome</keyword>
<dbReference type="KEGG" id="rlc:K227x_56710"/>
<sequence length="228" mass="24535">MNIVRSANIALVASIIALSLPHRSEAAPSVRFSVVATVENIYDPIGILGGSIQLGDPLKGLIQYETNLPDMDPDPSRGLYDGDPISRNFMIGSDSSSGFFSTEFFFDVSIADESPGNGADSIEFFASGDTTPSTLILTGVDYVDLQVNLTDLDGTAFNADVLPTQLDLADFEVATVTLSAENFLQEFQYSVDARITSITTTAIPEPQSASALVMVLAGLGWRRWRSRR</sequence>
<evidence type="ECO:0000313" key="1">
    <source>
        <dbReference type="EMBL" id="QDT07245.1"/>
    </source>
</evidence>
<reference evidence="1 2" key="1">
    <citation type="submission" date="2019-02" db="EMBL/GenBank/DDBJ databases">
        <title>Deep-cultivation of Planctomycetes and their phenomic and genomic characterization uncovers novel biology.</title>
        <authorList>
            <person name="Wiegand S."/>
            <person name="Jogler M."/>
            <person name="Boedeker C."/>
            <person name="Pinto D."/>
            <person name="Vollmers J."/>
            <person name="Rivas-Marin E."/>
            <person name="Kohn T."/>
            <person name="Peeters S.H."/>
            <person name="Heuer A."/>
            <person name="Rast P."/>
            <person name="Oberbeckmann S."/>
            <person name="Bunk B."/>
            <person name="Jeske O."/>
            <person name="Meyerdierks A."/>
            <person name="Storesund J.E."/>
            <person name="Kallscheuer N."/>
            <person name="Luecker S."/>
            <person name="Lage O.M."/>
            <person name="Pohl T."/>
            <person name="Merkel B.J."/>
            <person name="Hornburger P."/>
            <person name="Mueller R.-W."/>
            <person name="Bruemmer F."/>
            <person name="Labrenz M."/>
            <person name="Spormann A.M."/>
            <person name="Op den Camp H."/>
            <person name="Overmann J."/>
            <person name="Amann R."/>
            <person name="Jetten M.S.M."/>
            <person name="Mascher T."/>
            <person name="Medema M.H."/>
            <person name="Devos D.P."/>
            <person name="Kaster A.-K."/>
            <person name="Ovreas L."/>
            <person name="Rohde M."/>
            <person name="Galperin M.Y."/>
            <person name="Jogler C."/>
        </authorList>
    </citation>
    <scope>NUCLEOTIDE SEQUENCE [LARGE SCALE GENOMIC DNA]</scope>
    <source>
        <strain evidence="1 2">K22_7</strain>
    </source>
</reference>
<dbReference type="OrthoDB" id="270976at2"/>
<protein>
    <recommendedName>
        <fullName evidence="3">PEP-CTERM protein-sorting domain-containing protein</fullName>
    </recommendedName>
</protein>
<organism evidence="1 2">
    <name type="scientific">Rubripirellula lacrimiformis</name>
    <dbReference type="NCBI Taxonomy" id="1930273"/>
    <lineage>
        <taxon>Bacteria</taxon>
        <taxon>Pseudomonadati</taxon>
        <taxon>Planctomycetota</taxon>
        <taxon>Planctomycetia</taxon>
        <taxon>Pirellulales</taxon>
        <taxon>Pirellulaceae</taxon>
        <taxon>Rubripirellula</taxon>
    </lineage>
</organism>
<dbReference type="EMBL" id="CP036525">
    <property type="protein sequence ID" value="QDT07245.1"/>
    <property type="molecule type" value="Genomic_DNA"/>
</dbReference>
<name>A0A517NJF8_9BACT</name>
<dbReference type="Proteomes" id="UP000318538">
    <property type="component" value="Chromosome"/>
</dbReference>
<dbReference type="AlphaFoldDB" id="A0A517NJF8"/>
<accession>A0A517NJF8</accession>